<evidence type="ECO:0000313" key="2">
    <source>
        <dbReference type="Proteomes" id="UP000297245"/>
    </source>
</evidence>
<gene>
    <name evidence="1" type="ORF">K435DRAFT_960607</name>
</gene>
<evidence type="ECO:0008006" key="3">
    <source>
        <dbReference type="Google" id="ProtNLM"/>
    </source>
</evidence>
<proteinExistence type="predicted"/>
<reference evidence="1 2" key="1">
    <citation type="journal article" date="2019" name="Nat. Ecol. Evol.">
        <title>Megaphylogeny resolves global patterns of mushroom evolution.</title>
        <authorList>
            <person name="Varga T."/>
            <person name="Krizsan K."/>
            <person name="Foldi C."/>
            <person name="Dima B."/>
            <person name="Sanchez-Garcia M."/>
            <person name="Sanchez-Ramirez S."/>
            <person name="Szollosi G.J."/>
            <person name="Szarkandi J.G."/>
            <person name="Papp V."/>
            <person name="Albert L."/>
            <person name="Andreopoulos W."/>
            <person name="Angelini C."/>
            <person name="Antonin V."/>
            <person name="Barry K.W."/>
            <person name="Bougher N.L."/>
            <person name="Buchanan P."/>
            <person name="Buyck B."/>
            <person name="Bense V."/>
            <person name="Catcheside P."/>
            <person name="Chovatia M."/>
            <person name="Cooper J."/>
            <person name="Damon W."/>
            <person name="Desjardin D."/>
            <person name="Finy P."/>
            <person name="Geml J."/>
            <person name="Haridas S."/>
            <person name="Hughes K."/>
            <person name="Justo A."/>
            <person name="Karasinski D."/>
            <person name="Kautmanova I."/>
            <person name="Kiss B."/>
            <person name="Kocsube S."/>
            <person name="Kotiranta H."/>
            <person name="LaButti K.M."/>
            <person name="Lechner B.E."/>
            <person name="Liimatainen K."/>
            <person name="Lipzen A."/>
            <person name="Lukacs Z."/>
            <person name="Mihaltcheva S."/>
            <person name="Morgado L.N."/>
            <person name="Niskanen T."/>
            <person name="Noordeloos M.E."/>
            <person name="Ohm R.A."/>
            <person name="Ortiz-Santana B."/>
            <person name="Ovrebo C."/>
            <person name="Racz N."/>
            <person name="Riley R."/>
            <person name="Savchenko A."/>
            <person name="Shiryaev A."/>
            <person name="Soop K."/>
            <person name="Spirin V."/>
            <person name="Szebenyi C."/>
            <person name="Tomsovsky M."/>
            <person name="Tulloss R.E."/>
            <person name="Uehling J."/>
            <person name="Grigoriev I.V."/>
            <person name="Vagvolgyi C."/>
            <person name="Papp T."/>
            <person name="Martin F.M."/>
            <person name="Miettinen O."/>
            <person name="Hibbett D.S."/>
            <person name="Nagy L.G."/>
        </authorList>
    </citation>
    <scope>NUCLEOTIDE SEQUENCE [LARGE SCALE GENOMIC DNA]</scope>
    <source>
        <strain evidence="1 2">CBS 962.96</strain>
    </source>
</reference>
<dbReference type="OrthoDB" id="2904022at2759"/>
<protein>
    <recommendedName>
        <fullName evidence="3">F-box domain-containing protein</fullName>
    </recommendedName>
</protein>
<accession>A0A4S8MT65</accession>
<sequence>MSSFDFARTRCAPIINENRTPSPNLSPRPYPSPIHSHLPPEIMTIIFTICCTSLSKSWEDRSDVYPKLPPPFVLMSVCLSWRTLVLNTQHIWTSLQIRISDRESKPSNAHQKVSALMEWWRSKSHLLPINIAMKIPPAHQHVFGNEDLFERLIPLADKWESLHLQMPSSYFSPWFLAERIHAPKLRSIVFEISRSSRLIDTYPLADKHQGIFSRPKTMILEAPLLSELTIISTRTKRRRDPLFDFLHWSFPCSTLTKLHLVGRLSIHLIVYLNILSEAKNLIDCHLDLPNWTPNMIQEIDPSLKNIILPKLQNLLLYSLVSTSSARPYSGLEILRFLTLRSLQSLTIQNNVPNHLRAGVFPLGSVLTELYTRSFFPLKILNIRCSKGFEFFGIQEFLRNVPTIQDVTLEECGFETEKDSLNINLCPPILP</sequence>
<keyword evidence="2" id="KW-1185">Reference proteome</keyword>
<name>A0A4S8MT65_DENBC</name>
<organism evidence="1 2">
    <name type="scientific">Dendrothele bispora (strain CBS 962.96)</name>
    <dbReference type="NCBI Taxonomy" id="1314807"/>
    <lineage>
        <taxon>Eukaryota</taxon>
        <taxon>Fungi</taxon>
        <taxon>Dikarya</taxon>
        <taxon>Basidiomycota</taxon>
        <taxon>Agaricomycotina</taxon>
        <taxon>Agaricomycetes</taxon>
        <taxon>Agaricomycetidae</taxon>
        <taxon>Agaricales</taxon>
        <taxon>Agaricales incertae sedis</taxon>
        <taxon>Dendrothele</taxon>
    </lineage>
</organism>
<evidence type="ECO:0000313" key="1">
    <source>
        <dbReference type="EMBL" id="THV06368.1"/>
    </source>
</evidence>
<dbReference type="AlphaFoldDB" id="A0A4S8MT65"/>
<dbReference type="Proteomes" id="UP000297245">
    <property type="component" value="Unassembled WGS sequence"/>
</dbReference>
<dbReference type="EMBL" id="ML179043">
    <property type="protein sequence ID" value="THV06368.1"/>
    <property type="molecule type" value="Genomic_DNA"/>
</dbReference>